<accession>G2ZIZ1</accession>
<evidence type="ECO:0000313" key="1">
    <source>
        <dbReference type="EMBL" id="CCA79003.1"/>
    </source>
</evidence>
<reference evidence="1" key="2">
    <citation type="submission" date="2011-04" db="EMBL/GenBank/DDBJ databases">
        <authorList>
            <person name="Genoscope - CEA"/>
        </authorList>
    </citation>
    <scope>NUCLEOTIDE SEQUENCE</scope>
    <source>
        <strain evidence="1">R229</strain>
    </source>
</reference>
<dbReference type="AlphaFoldDB" id="G2ZIZ1"/>
<name>G2ZIZ1_9RALS</name>
<dbReference type="EMBL" id="FR854059">
    <property type="protein sequence ID" value="CCA79003.1"/>
    <property type="molecule type" value="Genomic_DNA"/>
</dbReference>
<organism evidence="1">
    <name type="scientific">blood disease bacterium R229</name>
    <dbReference type="NCBI Taxonomy" id="741978"/>
    <lineage>
        <taxon>Bacteria</taxon>
        <taxon>Pseudomonadati</taxon>
        <taxon>Pseudomonadota</taxon>
        <taxon>Betaproteobacteria</taxon>
        <taxon>Burkholderiales</taxon>
        <taxon>Burkholderiaceae</taxon>
        <taxon>Ralstonia</taxon>
        <taxon>Ralstonia solanacearum species complex</taxon>
    </lineage>
</organism>
<proteinExistence type="predicted"/>
<sequence length="77" mass="8528">MGRAVLASLHERAGQTTLRQQCYQTLDGFRSHPDVYLDADGWSSCELAILGATRIASIDGYCKRIAKAPTYLSRHQS</sequence>
<gene>
    <name evidence="1" type="ORF">BDB_20026</name>
</gene>
<protein>
    <submittedName>
        <fullName evidence="1">Uncharacterized protein</fullName>
    </submittedName>
</protein>
<reference evidence="1" key="1">
    <citation type="journal article" date="2011" name="PLoS ONE">
        <title>Ralstonia syzygii, the Blood Disease Bacterium and some Asian R. solanacearum strains form a single genomic species despite divergent lifestyles.</title>
        <authorList>
            <person name="Remenant B."/>
            <person name="de Cambiaire J.C."/>
            <person name="Cellier G."/>
            <person name="Jacobs J.M."/>
            <person name="Mangenot S."/>
            <person name="Barbe V."/>
            <person name="Lajus A."/>
            <person name="Vallenet D."/>
            <person name="Medigue C."/>
            <person name="Fegan M."/>
            <person name="Allen C."/>
            <person name="Prior P."/>
        </authorList>
    </citation>
    <scope>NUCLEOTIDE SEQUENCE</scope>
    <source>
        <strain evidence="1">R229</strain>
    </source>
</reference>